<keyword evidence="6" id="KW-0325">Glycoprotein</keyword>
<dbReference type="EMBL" id="AMZH03013749">
    <property type="protein sequence ID" value="RRT48758.1"/>
    <property type="molecule type" value="Genomic_DNA"/>
</dbReference>
<dbReference type="PROSITE" id="PS50015">
    <property type="entry name" value="SAP_B"/>
    <property type="match status" value="1"/>
</dbReference>
<evidence type="ECO:0000256" key="4">
    <source>
        <dbReference type="ARBA" id="ARBA00023145"/>
    </source>
</evidence>
<proteinExistence type="predicted"/>
<name>A0A426YAP0_ENSVE</name>
<dbReference type="InterPro" id="IPR008139">
    <property type="entry name" value="SaposinB_dom"/>
</dbReference>
<dbReference type="GO" id="GO:0006629">
    <property type="term" value="P:lipid metabolic process"/>
    <property type="evidence" value="ECO:0007669"/>
    <property type="project" value="InterPro"/>
</dbReference>
<evidence type="ECO:0000256" key="2">
    <source>
        <dbReference type="ARBA" id="ARBA00022750"/>
    </source>
</evidence>
<keyword evidence="4" id="KW-0865">Zymogen</keyword>
<evidence type="ECO:0000256" key="3">
    <source>
        <dbReference type="ARBA" id="ARBA00022801"/>
    </source>
</evidence>
<reference evidence="8 9" key="1">
    <citation type="journal article" date="2014" name="Agronomy (Basel)">
        <title>A Draft Genome Sequence for Ensete ventricosum, the Drought-Tolerant Tree Against Hunger.</title>
        <authorList>
            <person name="Harrison J."/>
            <person name="Moore K.A."/>
            <person name="Paszkiewicz K."/>
            <person name="Jones T."/>
            <person name="Grant M."/>
            <person name="Ambacheew D."/>
            <person name="Muzemil S."/>
            <person name="Studholme D.J."/>
        </authorList>
    </citation>
    <scope>NUCLEOTIDE SEQUENCE [LARGE SCALE GENOMIC DNA]</scope>
</reference>
<dbReference type="InterPro" id="IPR001461">
    <property type="entry name" value="Aspartic_peptidase_A1"/>
</dbReference>
<keyword evidence="5" id="KW-1015">Disulfide bond</keyword>
<comment type="caution">
    <text evidence="8">The sequence shown here is derived from an EMBL/GenBank/DDBJ whole genome shotgun (WGS) entry which is preliminary data.</text>
</comment>
<dbReference type="Gene3D" id="1.10.225.10">
    <property type="entry name" value="Saposin-like"/>
    <property type="match status" value="1"/>
</dbReference>
<dbReference type="Gene3D" id="2.40.70.10">
    <property type="entry name" value="Acid Proteases"/>
    <property type="match status" value="1"/>
</dbReference>
<dbReference type="AlphaFoldDB" id="A0A426YAP0"/>
<dbReference type="GO" id="GO:0004190">
    <property type="term" value="F:aspartic-type endopeptidase activity"/>
    <property type="evidence" value="ECO:0007669"/>
    <property type="project" value="UniProtKB-KW"/>
</dbReference>
<accession>A0A426YAP0</accession>
<dbReference type="InterPro" id="IPR021109">
    <property type="entry name" value="Peptidase_aspartic_dom_sf"/>
</dbReference>
<dbReference type="Proteomes" id="UP000287651">
    <property type="component" value="Unassembled WGS sequence"/>
</dbReference>
<keyword evidence="3" id="KW-0378">Hydrolase</keyword>
<evidence type="ECO:0000259" key="7">
    <source>
        <dbReference type="PROSITE" id="PS50015"/>
    </source>
</evidence>
<gene>
    <name evidence="8" type="ORF">B296_00032618</name>
</gene>
<dbReference type="Pfam" id="PF05184">
    <property type="entry name" value="SapB_1"/>
    <property type="match status" value="1"/>
</dbReference>
<dbReference type="InterPro" id="IPR007856">
    <property type="entry name" value="SapB_1"/>
</dbReference>
<sequence>MCSYCEMAVIWMQNQLVQNKSLEQVLNYLDELCERIPSPMGESAVDCSSLSSMPVITFNIGGRNFDLRPEQYILKVASGGSEQCISGFTALDVPLWYVTISIMLLRYSHSWLKAAVSSSSDVCDPIHGRPQGTR</sequence>
<dbReference type="GO" id="GO:0006508">
    <property type="term" value="P:proteolysis"/>
    <property type="evidence" value="ECO:0007669"/>
    <property type="project" value="UniProtKB-KW"/>
</dbReference>
<evidence type="ECO:0000256" key="1">
    <source>
        <dbReference type="ARBA" id="ARBA00022670"/>
    </source>
</evidence>
<dbReference type="PANTHER" id="PTHR47966:SF76">
    <property type="entry name" value="ASPARTIC PROTEINASE A1"/>
    <property type="match status" value="1"/>
</dbReference>
<evidence type="ECO:0000256" key="6">
    <source>
        <dbReference type="ARBA" id="ARBA00023180"/>
    </source>
</evidence>
<evidence type="ECO:0000313" key="8">
    <source>
        <dbReference type="EMBL" id="RRT48758.1"/>
    </source>
</evidence>
<keyword evidence="2" id="KW-0064">Aspartyl protease</keyword>
<feature type="domain" description="Saposin B-type" evidence="7">
    <location>
        <begin position="1"/>
        <end position="39"/>
    </location>
</feature>
<organism evidence="8 9">
    <name type="scientific">Ensete ventricosum</name>
    <name type="common">Abyssinian banana</name>
    <name type="synonym">Musa ensete</name>
    <dbReference type="NCBI Taxonomy" id="4639"/>
    <lineage>
        <taxon>Eukaryota</taxon>
        <taxon>Viridiplantae</taxon>
        <taxon>Streptophyta</taxon>
        <taxon>Embryophyta</taxon>
        <taxon>Tracheophyta</taxon>
        <taxon>Spermatophyta</taxon>
        <taxon>Magnoliopsida</taxon>
        <taxon>Liliopsida</taxon>
        <taxon>Zingiberales</taxon>
        <taxon>Musaceae</taxon>
        <taxon>Ensete</taxon>
    </lineage>
</organism>
<dbReference type="SUPFAM" id="SSF50630">
    <property type="entry name" value="Acid proteases"/>
    <property type="match status" value="1"/>
</dbReference>
<keyword evidence="1" id="KW-0645">Protease</keyword>
<evidence type="ECO:0000313" key="9">
    <source>
        <dbReference type="Proteomes" id="UP000287651"/>
    </source>
</evidence>
<protein>
    <recommendedName>
        <fullName evidence="7">Saposin B-type domain-containing protein</fullName>
    </recommendedName>
</protein>
<dbReference type="PANTHER" id="PTHR47966">
    <property type="entry name" value="BETA-SITE APP-CLEAVING ENZYME, ISOFORM A-RELATED"/>
    <property type="match status" value="1"/>
</dbReference>
<evidence type="ECO:0000256" key="5">
    <source>
        <dbReference type="ARBA" id="ARBA00023157"/>
    </source>
</evidence>